<sequence length="129" mass="15487">MRSLPFFLFVLLLMYLYICTSIFLKDMIKYSSILHQMNFMMKFLIILMLNISLPLKQHGKFLSIIYQERNHLSKYYLFIFLTSIYHKYIKQIIASEQQELLFTISLNLRHQLLKTSSIPITMNSFVCTQ</sequence>
<evidence type="ECO:0000313" key="2">
    <source>
        <dbReference type="EMBL" id="RPA92026.1"/>
    </source>
</evidence>
<feature type="transmembrane region" description="Helical" evidence="1">
    <location>
        <begin position="6"/>
        <end position="24"/>
    </location>
</feature>
<dbReference type="AlphaFoldDB" id="A0A3N4J1J5"/>
<gene>
    <name evidence="2" type="ORF">L873DRAFT_245441</name>
</gene>
<proteinExistence type="predicted"/>
<evidence type="ECO:0000313" key="3">
    <source>
        <dbReference type="Proteomes" id="UP000276215"/>
    </source>
</evidence>
<evidence type="ECO:0008006" key="4">
    <source>
        <dbReference type="Google" id="ProtNLM"/>
    </source>
</evidence>
<keyword evidence="1" id="KW-1133">Transmembrane helix</keyword>
<dbReference type="Proteomes" id="UP000276215">
    <property type="component" value="Unassembled WGS sequence"/>
</dbReference>
<reference evidence="2 3" key="1">
    <citation type="journal article" date="2018" name="Nat. Ecol. Evol.">
        <title>Pezizomycetes genomes reveal the molecular basis of ectomycorrhizal truffle lifestyle.</title>
        <authorList>
            <person name="Murat C."/>
            <person name="Payen T."/>
            <person name="Noel B."/>
            <person name="Kuo A."/>
            <person name="Morin E."/>
            <person name="Chen J."/>
            <person name="Kohler A."/>
            <person name="Krizsan K."/>
            <person name="Balestrini R."/>
            <person name="Da Silva C."/>
            <person name="Montanini B."/>
            <person name="Hainaut M."/>
            <person name="Levati E."/>
            <person name="Barry K.W."/>
            <person name="Belfiori B."/>
            <person name="Cichocki N."/>
            <person name="Clum A."/>
            <person name="Dockter R.B."/>
            <person name="Fauchery L."/>
            <person name="Guy J."/>
            <person name="Iotti M."/>
            <person name="Le Tacon F."/>
            <person name="Lindquist E.A."/>
            <person name="Lipzen A."/>
            <person name="Malagnac F."/>
            <person name="Mello A."/>
            <person name="Molinier V."/>
            <person name="Miyauchi S."/>
            <person name="Poulain J."/>
            <person name="Riccioni C."/>
            <person name="Rubini A."/>
            <person name="Sitrit Y."/>
            <person name="Splivallo R."/>
            <person name="Traeger S."/>
            <person name="Wang M."/>
            <person name="Zifcakova L."/>
            <person name="Wipf D."/>
            <person name="Zambonelli A."/>
            <person name="Paolocci F."/>
            <person name="Nowrousian M."/>
            <person name="Ottonello S."/>
            <person name="Baldrian P."/>
            <person name="Spatafora J.W."/>
            <person name="Henrissat B."/>
            <person name="Nagy L.G."/>
            <person name="Aury J.M."/>
            <person name="Wincker P."/>
            <person name="Grigoriev I.V."/>
            <person name="Bonfante P."/>
            <person name="Martin F.M."/>
        </authorList>
    </citation>
    <scope>NUCLEOTIDE SEQUENCE [LARGE SCALE GENOMIC DNA]</scope>
    <source>
        <strain evidence="2 3">120613-1</strain>
    </source>
</reference>
<name>A0A3N4J1J5_9PEZI</name>
<feature type="transmembrane region" description="Helical" evidence="1">
    <location>
        <begin position="36"/>
        <end position="53"/>
    </location>
</feature>
<dbReference type="EMBL" id="ML120482">
    <property type="protein sequence ID" value="RPA92026.1"/>
    <property type="molecule type" value="Genomic_DNA"/>
</dbReference>
<evidence type="ECO:0000256" key="1">
    <source>
        <dbReference type="SAM" id="Phobius"/>
    </source>
</evidence>
<protein>
    <recommendedName>
        <fullName evidence="4">Transmembrane protein</fullName>
    </recommendedName>
</protein>
<keyword evidence="1" id="KW-0472">Membrane</keyword>
<keyword evidence="1" id="KW-0812">Transmembrane</keyword>
<accession>A0A3N4J1J5</accession>
<organism evidence="2 3">
    <name type="scientific">Choiromyces venosus 120613-1</name>
    <dbReference type="NCBI Taxonomy" id="1336337"/>
    <lineage>
        <taxon>Eukaryota</taxon>
        <taxon>Fungi</taxon>
        <taxon>Dikarya</taxon>
        <taxon>Ascomycota</taxon>
        <taxon>Pezizomycotina</taxon>
        <taxon>Pezizomycetes</taxon>
        <taxon>Pezizales</taxon>
        <taxon>Tuberaceae</taxon>
        <taxon>Choiromyces</taxon>
    </lineage>
</organism>
<keyword evidence="3" id="KW-1185">Reference proteome</keyword>